<dbReference type="PROSITE" id="PS00232">
    <property type="entry name" value="CADHERIN_1"/>
    <property type="match status" value="4"/>
</dbReference>
<dbReference type="GO" id="GO:0005886">
    <property type="term" value="C:plasma membrane"/>
    <property type="evidence" value="ECO:0007669"/>
    <property type="project" value="InterPro"/>
</dbReference>
<dbReference type="SMART" id="SM00112">
    <property type="entry name" value="CA"/>
    <property type="match status" value="6"/>
</dbReference>
<feature type="domain" description="Cadherin" evidence="11">
    <location>
        <begin position="24"/>
        <end position="154"/>
    </location>
</feature>
<evidence type="ECO:0000313" key="12">
    <source>
        <dbReference type="EMBL" id="VDK33218.1"/>
    </source>
</evidence>
<evidence type="ECO:0000256" key="1">
    <source>
        <dbReference type="ARBA" id="ARBA00004167"/>
    </source>
</evidence>
<gene>
    <name evidence="12" type="ORF">TASK_LOCUS4304</name>
</gene>
<dbReference type="GO" id="GO:0005509">
    <property type="term" value="F:calcium ion binding"/>
    <property type="evidence" value="ECO:0007669"/>
    <property type="project" value="UniProtKB-UniRule"/>
</dbReference>
<organism evidence="14">
    <name type="scientific">Taenia asiatica</name>
    <name type="common">Asian tapeworm</name>
    <dbReference type="NCBI Taxonomy" id="60517"/>
    <lineage>
        <taxon>Eukaryota</taxon>
        <taxon>Metazoa</taxon>
        <taxon>Spiralia</taxon>
        <taxon>Lophotrochozoa</taxon>
        <taxon>Platyhelminthes</taxon>
        <taxon>Cestoda</taxon>
        <taxon>Eucestoda</taxon>
        <taxon>Cyclophyllidea</taxon>
        <taxon>Taeniidae</taxon>
        <taxon>Taenia</taxon>
    </lineage>
</organism>
<reference evidence="12 13" key="2">
    <citation type="submission" date="2018-11" db="EMBL/GenBank/DDBJ databases">
        <authorList>
            <consortium name="Pathogen Informatics"/>
        </authorList>
    </citation>
    <scope>NUCLEOTIDE SEQUENCE [LARGE SCALE GENOMIC DNA]</scope>
</reference>
<feature type="domain" description="Cadherin" evidence="11">
    <location>
        <begin position="758"/>
        <end position="882"/>
    </location>
</feature>
<evidence type="ECO:0000256" key="4">
    <source>
        <dbReference type="ARBA" id="ARBA00022837"/>
    </source>
</evidence>
<evidence type="ECO:0000256" key="5">
    <source>
        <dbReference type="ARBA" id="ARBA00022889"/>
    </source>
</evidence>
<dbReference type="PROSITE" id="PS50268">
    <property type="entry name" value="CADHERIN_2"/>
    <property type="match status" value="6"/>
</dbReference>
<feature type="chain" id="PRO_5043135895" evidence="10">
    <location>
        <begin position="22"/>
        <end position="1105"/>
    </location>
</feature>
<dbReference type="InterPro" id="IPR013164">
    <property type="entry name" value="Cadherin_N"/>
</dbReference>
<dbReference type="SUPFAM" id="SSF49313">
    <property type="entry name" value="Cadherin-like"/>
    <property type="match status" value="6"/>
</dbReference>
<evidence type="ECO:0000256" key="10">
    <source>
        <dbReference type="SAM" id="SignalP"/>
    </source>
</evidence>
<evidence type="ECO:0000256" key="6">
    <source>
        <dbReference type="ARBA" id="ARBA00022989"/>
    </source>
</evidence>
<keyword evidence="13" id="KW-1185">Reference proteome</keyword>
<dbReference type="InterPro" id="IPR002126">
    <property type="entry name" value="Cadherin-like_dom"/>
</dbReference>
<keyword evidence="3" id="KW-0677">Repeat</keyword>
<evidence type="ECO:0000313" key="13">
    <source>
        <dbReference type="Proteomes" id="UP000282613"/>
    </source>
</evidence>
<dbReference type="Proteomes" id="UP000282613">
    <property type="component" value="Unassembled WGS sequence"/>
</dbReference>
<keyword evidence="7" id="KW-0472">Membrane</keyword>
<keyword evidence="8" id="KW-0325">Glycoprotein</keyword>
<evidence type="ECO:0000256" key="7">
    <source>
        <dbReference type="ARBA" id="ARBA00023136"/>
    </source>
</evidence>
<reference evidence="14" key="1">
    <citation type="submission" date="2016-04" db="UniProtKB">
        <authorList>
            <consortium name="WormBaseParasite"/>
        </authorList>
    </citation>
    <scope>IDENTIFICATION</scope>
</reference>
<feature type="domain" description="Cadherin" evidence="11">
    <location>
        <begin position="478"/>
        <end position="593"/>
    </location>
</feature>
<protein>
    <submittedName>
        <fullName evidence="14">Protocadherin-9</fullName>
    </submittedName>
</protein>
<keyword evidence="2" id="KW-0812">Transmembrane</keyword>
<dbReference type="STRING" id="60517.A0A158R7S5"/>
<dbReference type="Gene3D" id="2.60.40.60">
    <property type="entry name" value="Cadherins"/>
    <property type="match status" value="7"/>
</dbReference>
<keyword evidence="4 9" id="KW-0106">Calcium</keyword>
<dbReference type="FunFam" id="2.60.40.60:FF:000015">
    <property type="entry name" value="FAT atypical cadherin 1"/>
    <property type="match status" value="1"/>
</dbReference>
<keyword evidence="6" id="KW-1133">Transmembrane helix</keyword>
<keyword evidence="10" id="KW-0732">Signal</keyword>
<dbReference type="InterPro" id="IPR020894">
    <property type="entry name" value="Cadherin_CS"/>
</dbReference>
<name>A0A158R7S5_TAEAS</name>
<dbReference type="InterPro" id="IPR050174">
    <property type="entry name" value="Protocadherin/Cadherin-CA"/>
</dbReference>
<dbReference type="PANTHER" id="PTHR24028">
    <property type="entry name" value="CADHERIN-87A"/>
    <property type="match status" value="1"/>
</dbReference>
<evidence type="ECO:0000256" key="9">
    <source>
        <dbReference type="PROSITE-ProRule" id="PRU00043"/>
    </source>
</evidence>
<keyword evidence="5" id="KW-0130">Cell adhesion</keyword>
<accession>A0A158R7S5</accession>
<dbReference type="Pfam" id="PF08266">
    <property type="entry name" value="Cadherin_2"/>
    <property type="match status" value="1"/>
</dbReference>
<dbReference type="Pfam" id="PF00028">
    <property type="entry name" value="Cadherin"/>
    <property type="match status" value="3"/>
</dbReference>
<dbReference type="WBParaSite" id="TASK_0000430301-mRNA-1">
    <property type="protein sequence ID" value="TASK_0000430301-mRNA-1"/>
    <property type="gene ID" value="TASK_0000430301"/>
</dbReference>
<feature type="signal peptide" evidence="10">
    <location>
        <begin position="1"/>
        <end position="21"/>
    </location>
</feature>
<feature type="domain" description="Cadherin" evidence="11">
    <location>
        <begin position="155"/>
        <end position="328"/>
    </location>
</feature>
<evidence type="ECO:0000256" key="2">
    <source>
        <dbReference type="ARBA" id="ARBA00022692"/>
    </source>
</evidence>
<dbReference type="OrthoDB" id="6252479at2759"/>
<dbReference type="CDD" id="cd11304">
    <property type="entry name" value="Cadherin_repeat"/>
    <property type="match status" value="5"/>
</dbReference>
<comment type="subcellular location">
    <subcellularLocation>
        <location evidence="1">Membrane</location>
        <topology evidence="1">Single-pass membrane protein</topology>
    </subcellularLocation>
</comment>
<dbReference type="InterPro" id="IPR015919">
    <property type="entry name" value="Cadherin-like_sf"/>
</dbReference>
<evidence type="ECO:0000256" key="3">
    <source>
        <dbReference type="ARBA" id="ARBA00022737"/>
    </source>
</evidence>
<dbReference type="PANTHER" id="PTHR24028:SF146">
    <property type="entry name" value="CADHERIN 96CB, ISOFORM D-RELATED"/>
    <property type="match status" value="1"/>
</dbReference>
<sequence length="1105" mass="122343">MIALSVLIALLPILPAMWVTAQRASVNVQFQLTEECPEGTLVGCLSEEVSLHASQYLINKPNGDSYQLLTATKLFELDSVSGTITTNGRIDREEICPPSQNSHQASTIDSAEAPCSIDLQVLRLESQTASGTYEPQVILVKIFILDINDNAPTWQEDSVNITIPEHTAPGARLHLPVALDADCGPENTTSRYFLFSSNLPDADYGGIHVHSSDINRYFKLDTEVVEQKDSQHFVLDRWSNGWNLQTCTGPTFRLWLQIIGELDYETPGQLSLIQQKQPLPKNEDKTDVPPRTFVLKLAAVDGSRFVPKTGSVTIRINVKDINDHAPYFLPPEDSSVDGVYAKLKMDGTLRRNSAVIEVQENAPYGQALYTPNVVEPDTSDRENLIFSFDGTTTPAARSVFGIREKDGTIYLKQSPDYETQTSYILPIVVSDGKYLDNQELRIQILNLNDHAPVITIRPVRTKKLETEVQNQQNQQAQRYKPIYLEVEEDRPPGHFIATVLLSDEDQISGTSVFPNEGAVAFQCQLSHDSLSLEPLFEGSQSQFKLVTRISFDREQLGELFVALTCHDSGQPRQTSRVDIKLLILDKNDNKPVFKHHPMVARVKENSVVGVNVYRLEAFDADVGKNAALVYSISGEGAENFKVDRHSGLVTTATIIDREIVGRFNLMVIVRDRDGNETGSGEPVNEGTAMLTVEVLDENDCAPEFDKPLYQFLIDENAKINTPIGEVKARDNDATAENNKVQVHLGDINDNAPIWLFPPESNVVVNVTIHEPVGHQVALLRASDPDLGENGQVMFKIMHVSVLSNTAVTSDPRNDSQTEIELIKQEMFELDPSTGALYVSRPLRASDMGLVKLLIEASDMGKPNKSSHRTILFNIMDFQRPKYTDSSSNRIGAPFTSGGSGFQHHDLVVIVVMVAVAIVISLFLIVAMLFLRCPVCLFHDRSMNSYNNAAQTTVGIPSGHMGPHQEAYLPEVFRDSHAVGTLSGKDGSLVSGEETLFYPTDRDKIIPSRGSASGKNILSVDYDGALQDGTLTQYQQSRQFFILTKPDGGYAVSMDGTPIELSTIGNCCHVIVDFTWVRPLHRLISECVILRSQPICDIILQTVLKN</sequence>
<evidence type="ECO:0000256" key="8">
    <source>
        <dbReference type="ARBA" id="ARBA00023180"/>
    </source>
</evidence>
<feature type="domain" description="Cadherin" evidence="11">
    <location>
        <begin position="594"/>
        <end position="704"/>
    </location>
</feature>
<dbReference type="AlphaFoldDB" id="A0A158R7S5"/>
<evidence type="ECO:0000313" key="14">
    <source>
        <dbReference type="WBParaSite" id="TASK_0000430301-mRNA-1"/>
    </source>
</evidence>
<proteinExistence type="predicted"/>
<evidence type="ECO:0000259" key="11">
    <source>
        <dbReference type="PROSITE" id="PS50268"/>
    </source>
</evidence>
<feature type="domain" description="Cadherin" evidence="11">
    <location>
        <begin position="350"/>
        <end position="454"/>
    </location>
</feature>
<dbReference type="EMBL" id="UYRS01018341">
    <property type="protein sequence ID" value="VDK33218.1"/>
    <property type="molecule type" value="Genomic_DNA"/>
</dbReference>
<dbReference type="GO" id="GO:0007156">
    <property type="term" value="P:homophilic cell adhesion via plasma membrane adhesion molecules"/>
    <property type="evidence" value="ECO:0007669"/>
    <property type="project" value="InterPro"/>
</dbReference>
<dbReference type="PRINTS" id="PR00205">
    <property type="entry name" value="CADHERIN"/>
</dbReference>